<dbReference type="EMBL" id="MU853422">
    <property type="protein sequence ID" value="KAK4131743.1"/>
    <property type="molecule type" value="Genomic_DNA"/>
</dbReference>
<gene>
    <name evidence="2" type="ORF">BT67DRAFT_444530</name>
</gene>
<feature type="compositionally biased region" description="Pro residues" evidence="1">
    <location>
        <begin position="305"/>
        <end position="330"/>
    </location>
</feature>
<accession>A0AAN6UEY8</accession>
<dbReference type="PRINTS" id="PR01217">
    <property type="entry name" value="PRICHEXTENSN"/>
</dbReference>
<feature type="compositionally biased region" description="Pro residues" evidence="1">
    <location>
        <begin position="206"/>
        <end position="221"/>
    </location>
</feature>
<feature type="region of interest" description="Disordered" evidence="1">
    <location>
        <begin position="390"/>
        <end position="556"/>
    </location>
</feature>
<feature type="compositionally biased region" description="Pro residues" evidence="1">
    <location>
        <begin position="185"/>
        <end position="199"/>
    </location>
</feature>
<organism evidence="2 3">
    <name type="scientific">Trichocladium antarcticum</name>
    <dbReference type="NCBI Taxonomy" id="1450529"/>
    <lineage>
        <taxon>Eukaryota</taxon>
        <taxon>Fungi</taxon>
        <taxon>Dikarya</taxon>
        <taxon>Ascomycota</taxon>
        <taxon>Pezizomycotina</taxon>
        <taxon>Sordariomycetes</taxon>
        <taxon>Sordariomycetidae</taxon>
        <taxon>Sordariales</taxon>
        <taxon>Chaetomiaceae</taxon>
        <taxon>Trichocladium</taxon>
    </lineage>
</organism>
<feature type="compositionally biased region" description="Low complexity" evidence="1">
    <location>
        <begin position="256"/>
        <end position="266"/>
    </location>
</feature>
<feature type="region of interest" description="Disordered" evidence="1">
    <location>
        <begin position="138"/>
        <end position="333"/>
    </location>
</feature>
<reference evidence="2" key="1">
    <citation type="journal article" date="2023" name="Mol. Phylogenet. Evol.">
        <title>Genome-scale phylogeny and comparative genomics of the fungal order Sordariales.</title>
        <authorList>
            <person name="Hensen N."/>
            <person name="Bonometti L."/>
            <person name="Westerberg I."/>
            <person name="Brannstrom I.O."/>
            <person name="Guillou S."/>
            <person name="Cros-Aarteil S."/>
            <person name="Calhoun S."/>
            <person name="Haridas S."/>
            <person name="Kuo A."/>
            <person name="Mondo S."/>
            <person name="Pangilinan J."/>
            <person name="Riley R."/>
            <person name="LaButti K."/>
            <person name="Andreopoulos B."/>
            <person name="Lipzen A."/>
            <person name="Chen C."/>
            <person name="Yan M."/>
            <person name="Daum C."/>
            <person name="Ng V."/>
            <person name="Clum A."/>
            <person name="Steindorff A."/>
            <person name="Ohm R.A."/>
            <person name="Martin F."/>
            <person name="Silar P."/>
            <person name="Natvig D.O."/>
            <person name="Lalanne C."/>
            <person name="Gautier V."/>
            <person name="Ament-Velasquez S.L."/>
            <person name="Kruys A."/>
            <person name="Hutchinson M.I."/>
            <person name="Powell A.J."/>
            <person name="Barry K."/>
            <person name="Miller A.N."/>
            <person name="Grigoriev I.V."/>
            <person name="Debuchy R."/>
            <person name="Gladieux P."/>
            <person name="Hiltunen Thoren M."/>
            <person name="Johannesson H."/>
        </authorList>
    </citation>
    <scope>NUCLEOTIDE SEQUENCE</scope>
    <source>
        <strain evidence="2">CBS 123565</strain>
    </source>
</reference>
<sequence>MAPTPPPTARRPLTLKGLPRKKPGPVPKPLSERLKNKPVKPLRRVERSYTRERKIEVLLYLLNHRIPDNRHRRQIPRSRVGQSHEHDWSQSMIQNASGEYVWHRAPTYAEASEFWKIPTPTIQGWWDSRKKLLEGSGIELPENANPPPPTPTHAPMSSATDRPQGAPLGAAVERRNEPPSAEKSAPPPVTPSGPAPSPDPSRDPPGLNPTPLPTARRPPSPTRTDTQPQSAAQPTPVATGQQPFTTNGAQLPRPPVARAGPGAQAPLLGHAPPRRPVESPAARPPSTGPSLLAPRTGPPVGSLRPPGPRPAQPPVARPAPPRAPPIPPALDPANYAVVYMGPQPGPSPGQPGCLPPGTLLPVVYSGQLRNVPPVTYFAVYPSYAPVPYGAQPPPQSPVCSSPYPPPYPGQHHFPHERPVQYTGPHGPHHPPPYHQGHPGPSAHATQAPPPQWVDPRYARPCPPPKLLEKLFPPALPPPPPPQAAQAPPTPTSSAAPPTPSPSTVAPQAEAARAAGLRAATEESRAPMLGPDTLPAGTSRPEPAAAAAAAATTGHET</sequence>
<evidence type="ECO:0000313" key="3">
    <source>
        <dbReference type="Proteomes" id="UP001304895"/>
    </source>
</evidence>
<dbReference type="AlphaFoldDB" id="A0AAN6UEY8"/>
<evidence type="ECO:0000256" key="1">
    <source>
        <dbReference type="SAM" id="MobiDB-lite"/>
    </source>
</evidence>
<feature type="region of interest" description="Disordered" evidence="1">
    <location>
        <begin position="1"/>
        <end position="45"/>
    </location>
</feature>
<name>A0AAN6UEY8_9PEZI</name>
<feature type="compositionally biased region" description="Polar residues" evidence="1">
    <location>
        <begin position="229"/>
        <end position="249"/>
    </location>
</feature>
<feature type="compositionally biased region" description="Pro residues" evidence="1">
    <location>
        <begin position="473"/>
        <end position="500"/>
    </location>
</feature>
<feature type="compositionally biased region" description="Low complexity" evidence="1">
    <location>
        <begin position="501"/>
        <end position="518"/>
    </location>
</feature>
<comment type="caution">
    <text evidence="2">The sequence shown here is derived from an EMBL/GenBank/DDBJ whole genome shotgun (WGS) entry which is preliminary data.</text>
</comment>
<feature type="compositionally biased region" description="Pro residues" evidence="1">
    <location>
        <begin position="390"/>
        <end position="408"/>
    </location>
</feature>
<proteinExistence type="predicted"/>
<evidence type="ECO:0000313" key="2">
    <source>
        <dbReference type="EMBL" id="KAK4131743.1"/>
    </source>
</evidence>
<reference evidence="2" key="2">
    <citation type="submission" date="2023-05" db="EMBL/GenBank/DDBJ databases">
        <authorList>
            <consortium name="Lawrence Berkeley National Laboratory"/>
            <person name="Steindorff A."/>
            <person name="Hensen N."/>
            <person name="Bonometti L."/>
            <person name="Westerberg I."/>
            <person name="Brannstrom I.O."/>
            <person name="Guillou S."/>
            <person name="Cros-Aarteil S."/>
            <person name="Calhoun S."/>
            <person name="Haridas S."/>
            <person name="Kuo A."/>
            <person name="Mondo S."/>
            <person name="Pangilinan J."/>
            <person name="Riley R."/>
            <person name="Labutti K."/>
            <person name="Andreopoulos B."/>
            <person name="Lipzen A."/>
            <person name="Chen C."/>
            <person name="Yanf M."/>
            <person name="Daum C."/>
            <person name="Ng V."/>
            <person name="Clum A."/>
            <person name="Ohm R."/>
            <person name="Martin F."/>
            <person name="Silar P."/>
            <person name="Natvig D."/>
            <person name="Lalanne C."/>
            <person name="Gautier V."/>
            <person name="Ament-Velasquez S.L."/>
            <person name="Kruys A."/>
            <person name="Hutchinson M.I."/>
            <person name="Powell A.J."/>
            <person name="Barry K."/>
            <person name="Miller A.N."/>
            <person name="Grigoriev I.V."/>
            <person name="Debuchy R."/>
            <person name="Gladieux P."/>
            <person name="Thoren M.H."/>
            <person name="Johannesson H."/>
        </authorList>
    </citation>
    <scope>NUCLEOTIDE SEQUENCE</scope>
    <source>
        <strain evidence="2">CBS 123565</strain>
    </source>
</reference>
<keyword evidence="3" id="KW-1185">Reference proteome</keyword>
<protein>
    <submittedName>
        <fullName evidence="2">Uncharacterized protein</fullName>
    </submittedName>
</protein>
<dbReference type="Proteomes" id="UP001304895">
    <property type="component" value="Unassembled WGS sequence"/>
</dbReference>